<proteinExistence type="inferred from homology"/>
<dbReference type="PANTHER" id="PTHR46190:SF1">
    <property type="entry name" value="SI:CH211-201H21.5"/>
    <property type="match status" value="1"/>
</dbReference>
<comment type="similarity">
    <text evidence="1">Belongs to the IUNH family.</text>
</comment>
<dbReference type="CDD" id="cd02649">
    <property type="entry name" value="nuc_hydro_CeIAG"/>
    <property type="match status" value="1"/>
</dbReference>
<gene>
    <name evidence="3" type="ORF">SPHA_68800</name>
</gene>
<dbReference type="AlphaFoldDB" id="A0A812E5I1"/>
<dbReference type="InterPro" id="IPR052775">
    <property type="entry name" value="IUN_hydrolase"/>
</dbReference>
<dbReference type="PANTHER" id="PTHR46190">
    <property type="entry name" value="SI:CH211-201H21.5-RELATED"/>
    <property type="match status" value="1"/>
</dbReference>
<dbReference type="GO" id="GO:0016799">
    <property type="term" value="F:hydrolase activity, hydrolyzing N-glycosyl compounds"/>
    <property type="evidence" value="ECO:0007669"/>
    <property type="project" value="InterPro"/>
</dbReference>
<comment type="caution">
    <text evidence="3">The sequence shown here is derived from an EMBL/GenBank/DDBJ whole genome shotgun (WGS) entry which is preliminary data.</text>
</comment>
<evidence type="ECO:0000256" key="1">
    <source>
        <dbReference type="ARBA" id="ARBA00009176"/>
    </source>
</evidence>
<dbReference type="EMBL" id="CAHIKZ030005024">
    <property type="protein sequence ID" value="CAE1318289.1"/>
    <property type="molecule type" value="Genomic_DNA"/>
</dbReference>
<evidence type="ECO:0000313" key="4">
    <source>
        <dbReference type="Proteomes" id="UP000597762"/>
    </source>
</evidence>
<reference evidence="3" key="1">
    <citation type="submission" date="2021-01" db="EMBL/GenBank/DDBJ databases">
        <authorList>
            <person name="Li R."/>
            <person name="Bekaert M."/>
        </authorList>
    </citation>
    <scope>NUCLEOTIDE SEQUENCE</scope>
    <source>
        <strain evidence="3">Farmed</strain>
    </source>
</reference>
<protein>
    <submittedName>
        <fullName evidence="3">Probable uridine nucleosidase 2</fullName>
    </submittedName>
</protein>
<feature type="domain" description="Inosine/uridine-preferring nucleoside hydrolase" evidence="2">
    <location>
        <begin position="12"/>
        <end position="306"/>
    </location>
</feature>
<evidence type="ECO:0000313" key="3">
    <source>
        <dbReference type="EMBL" id="CAE1318289.1"/>
    </source>
</evidence>
<dbReference type="SUPFAM" id="SSF53590">
    <property type="entry name" value="Nucleoside hydrolase"/>
    <property type="match status" value="1"/>
</dbReference>
<dbReference type="OrthoDB" id="432381at2759"/>
<dbReference type="Gene3D" id="3.90.245.10">
    <property type="entry name" value="Ribonucleoside hydrolase-like"/>
    <property type="match status" value="1"/>
</dbReference>
<dbReference type="InterPro" id="IPR001910">
    <property type="entry name" value="Inosine/uridine_hydrolase_dom"/>
</dbReference>
<dbReference type="InterPro" id="IPR036452">
    <property type="entry name" value="Ribo_hydro-like"/>
</dbReference>
<dbReference type="Proteomes" id="UP000597762">
    <property type="component" value="Unassembled WGS sequence"/>
</dbReference>
<evidence type="ECO:0000259" key="2">
    <source>
        <dbReference type="Pfam" id="PF01156"/>
    </source>
</evidence>
<keyword evidence="4" id="KW-1185">Reference proteome</keyword>
<name>A0A812E5I1_ACAPH</name>
<sequence length="316" mass="34821">MGSPGERKRLFLIDTDPGLDDAQAILMALAVDSINVIALTTVQGNSSSYASCLNALRLLKVADRLDIPVFPGCERALISPTLTAPLYHGEDGFGDVPDKEAPGLDMAQSEHAVLGLIRLIQENPGEITLVALGPLTNIAMAIRLEPTLGTKLKNCYIMGGNYRGIGNVTRSAEFNFANDAEAAHIVLTELKCPITLITWELCTDMKQPLTFWERLLTLPGRKAAFMHNIQNNVRRRKEDYGFYIMCDELAMAAAINEETILESHAVYAEVETQGKITKGQLVSDWRNSTGKQANVRLVTKMDINQVEELLINTYNE</sequence>
<dbReference type="Pfam" id="PF01156">
    <property type="entry name" value="IU_nuc_hydro"/>
    <property type="match status" value="1"/>
</dbReference>
<organism evidence="3 4">
    <name type="scientific">Acanthosepion pharaonis</name>
    <name type="common">Pharaoh cuttlefish</name>
    <name type="synonym">Sepia pharaonis</name>
    <dbReference type="NCBI Taxonomy" id="158019"/>
    <lineage>
        <taxon>Eukaryota</taxon>
        <taxon>Metazoa</taxon>
        <taxon>Spiralia</taxon>
        <taxon>Lophotrochozoa</taxon>
        <taxon>Mollusca</taxon>
        <taxon>Cephalopoda</taxon>
        <taxon>Coleoidea</taxon>
        <taxon>Decapodiformes</taxon>
        <taxon>Sepiida</taxon>
        <taxon>Sepiina</taxon>
        <taxon>Sepiidae</taxon>
        <taxon>Acanthosepion</taxon>
    </lineage>
</organism>
<accession>A0A812E5I1</accession>